<dbReference type="GO" id="GO:0002098">
    <property type="term" value="P:tRNA wobble uridine modification"/>
    <property type="evidence" value="ECO:0007669"/>
    <property type="project" value="TreeGrafter"/>
</dbReference>
<dbReference type="CDD" id="cd04164">
    <property type="entry name" value="trmE"/>
    <property type="match status" value="1"/>
</dbReference>
<dbReference type="GO" id="GO:0030488">
    <property type="term" value="P:tRNA methylation"/>
    <property type="evidence" value="ECO:0007669"/>
    <property type="project" value="TreeGrafter"/>
</dbReference>
<keyword evidence="3" id="KW-1185">Reference proteome</keyword>
<organism evidence="2 3">
    <name type="scientific">Parelaphostrongylus tenuis</name>
    <name type="common">Meningeal worm</name>
    <dbReference type="NCBI Taxonomy" id="148309"/>
    <lineage>
        <taxon>Eukaryota</taxon>
        <taxon>Metazoa</taxon>
        <taxon>Ecdysozoa</taxon>
        <taxon>Nematoda</taxon>
        <taxon>Chromadorea</taxon>
        <taxon>Rhabditida</taxon>
        <taxon>Rhabditina</taxon>
        <taxon>Rhabditomorpha</taxon>
        <taxon>Strongyloidea</taxon>
        <taxon>Metastrongylidae</taxon>
        <taxon>Parelaphostrongylus</taxon>
    </lineage>
</organism>
<feature type="domain" description="TrmE-type G" evidence="1">
    <location>
        <begin position="92"/>
        <end position="257"/>
    </location>
</feature>
<evidence type="ECO:0000313" key="2">
    <source>
        <dbReference type="EMBL" id="KAJ1356110.1"/>
    </source>
</evidence>
<dbReference type="Pfam" id="PF01926">
    <property type="entry name" value="MMR_HSR1"/>
    <property type="match status" value="1"/>
</dbReference>
<accession>A0AAD5QNZ4</accession>
<dbReference type="SUPFAM" id="SSF116878">
    <property type="entry name" value="TrmE connector domain"/>
    <property type="match status" value="1"/>
</dbReference>
<evidence type="ECO:0000259" key="1">
    <source>
        <dbReference type="PROSITE" id="PS51709"/>
    </source>
</evidence>
<evidence type="ECO:0000313" key="3">
    <source>
        <dbReference type="Proteomes" id="UP001196413"/>
    </source>
</evidence>
<dbReference type="Gene3D" id="1.20.120.430">
    <property type="entry name" value="tRNA modification GTPase MnmE domain 2"/>
    <property type="match status" value="1"/>
</dbReference>
<protein>
    <recommendedName>
        <fullName evidence="1">TrmE-type G domain-containing protein</fullName>
    </recommendedName>
</protein>
<dbReference type="SUPFAM" id="SSF52540">
    <property type="entry name" value="P-loop containing nucleoside triphosphate hydrolases"/>
    <property type="match status" value="1"/>
</dbReference>
<dbReference type="Pfam" id="PF12631">
    <property type="entry name" value="MnmE_helical"/>
    <property type="match status" value="1"/>
</dbReference>
<dbReference type="InterPro" id="IPR031168">
    <property type="entry name" value="G_TrmE"/>
</dbReference>
<comment type="caution">
    <text evidence="2">The sequence shown here is derived from an EMBL/GenBank/DDBJ whole genome shotgun (WGS) entry which is preliminary data.</text>
</comment>
<dbReference type="InterPro" id="IPR027417">
    <property type="entry name" value="P-loop_NTPase"/>
</dbReference>
<reference evidence="2" key="1">
    <citation type="submission" date="2021-06" db="EMBL/GenBank/DDBJ databases">
        <title>Parelaphostrongylus tenuis whole genome reference sequence.</title>
        <authorList>
            <person name="Garwood T.J."/>
            <person name="Larsen P.A."/>
            <person name="Fountain-Jones N.M."/>
            <person name="Garbe J.R."/>
            <person name="Macchietto M.G."/>
            <person name="Kania S.A."/>
            <person name="Gerhold R.W."/>
            <person name="Richards J.E."/>
            <person name="Wolf T.M."/>
        </authorList>
    </citation>
    <scope>NUCLEOTIDE SEQUENCE</scope>
    <source>
        <strain evidence="2">MNPRO001-30</strain>
        <tissue evidence="2">Meninges</tissue>
    </source>
</reference>
<dbReference type="GO" id="GO:0005525">
    <property type="term" value="F:GTP binding"/>
    <property type="evidence" value="ECO:0007669"/>
    <property type="project" value="InterPro"/>
</dbReference>
<dbReference type="PROSITE" id="PS51709">
    <property type="entry name" value="G_TRME"/>
    <property type="match status" value="1"/>
</dbReference>
<dbReference type="Proteomes" id="UP001196413">
    <property type="component" value="Unassembled WGS sequence"/>
</dbReference>
<dbReference type="InterPro" id="IPR005225">
    <property type="entry name" value="Small_GTP-bd"/>
</dbReference>
<dbReference type="InterPro" id="IPR027368">
    <property type="entry name" value="MnmE_dom2"/>
</dbReference>
<sequence>MDLHEVHGLRNLINAETERQRQLSLSQMRGGAEARRTRDMLSEAMMRTFVLMDFGEHVSSSIDDVHEILVPILKEVILLERRAKGAEIVHRGLRAVIFGRPNTGKSSLMNALAQRDVAIVSEQAGTTRDSIEIRLNIAGVPMSLTDTAGIRETTDILERKGIDRARQKILEADVVIAVVDASSDETELKSLLAEIEELTESSLAVLIVRNKRDLVRDRSFEDVKSTSRLNVVESIATCALSTEGVRPLMDSLEKFVGNLCPDDSGPCITNTQLLSEAREELECALSVRDSALLCDHIQRALDIFGEMVGSTVNEQILDKLFEQFLHRKMRHLISFLI</sequence>
<dbReference type="GO" id="GO:0005739">
    <property type="term" value="C:mitochondrion"/>
    <property type="evidence" value="ECO:0007669"/>
    <property type="project" value="TreeGrafter"/>
</dbReference>
<gene>
    <name evidence="2" type="ORF">KIN20_013756</name>
</gene>
<dbReference type="InterPro" id="IPR006073">
    <property type="entry name" value="GTP-bd"/>
</dbReference>
<dbReference type="PANTHER" id="PTHR42714:SF2">
    <property type="entry name" value="TRNA MODIFICATION GTPASE GTPBP3, MITOCHONDRIAL"/>
    <property type="match status" value="1"/>
</dbReference>
<proteinExistence type="predicted"/>
<dbReference type="InterPro" id="IPR025867">
    <property type="entry name" value="MnmE_helical"/>
</dbReference>
<dbReference type="PRINTS" id="PR00449">
    <property type="entry name" value="RASTRNSFRMNG"/>
</dbReference>
<dbReference type="AlphaFoldDB" id="A0AAD5QNZ4"/>
<dbReference type="EMBL" id="JAHQIW010002694">
    <property type="protein sequence ID" value="KAJ1356110.1"/>
    <property type="molecule type" value="Genomic_DNA"/>
</dbReference>
<name>A0AAD5QNZ4_PARTN</name>
<dbReference type="PANTHER" id="PTHR42714">
    <property type="entry name" value="TRNA MODIFICATION GTPASE GTPBP3"/>
    <property type="match status" value="1"/>
</dbReference>
<dbReference type="Gene3D" id="3.40.50.300">
    <property type="entry name" value="P-loop containing nucleotide triphosphate hydrolases"/>
    <property type="match status" value="1"/>
</dbReference>
<dbReference type="NCBIfam" id="TIGR00231">
    <property type="entry name" value="small_GTP"/>
    <property type="match status" value="1"/>
</dbReference>